<proteinExistence type="predicted"/>
<name>A0A2P8QYM3_9BACT</name>
<keyword evidence="3" id="KW-1185">Reference proteome</keyword>
<dbReference type="OrthoDB" id="5355901at2"/>
<gene>
    <name evidence="2" type="ORF">CQ405_08175</name>
</gene>
<keyword evidence="1" id="KW-1133">Transmembrane helix</keyword>
<keyword evidence="1" id="KW-0472">Membrane</keyword>
<sequence length="116" mass="13329">MNLKLILSMLFNFLKDAKTIVAIVISAVVYIIYLNLELGLLNKKVELLKSENALIINEKALCQSFLDKQNKAIDELKLDVLKKPNEPKEVEKIKKIYIKDKSCESELKAYKELFGQ</sequence>
<organism evidence="2 3">
    <name type="scientific">Campylobacter blaseri</name>
    <dbReference type="NCBI Taxonomy" id="2042961"/>
    <lineage>
        <taxon>Bacteria</taxon>
        <taxon>Pseudomonadati</taxon>
        <taxon>Campylobacterota</taxon>
        <taxon>Epsilonproteobacteria</taxon>
        <taxon>Campylobacterales</taxon>
        <taxon>Campylobacteraceae</taxon>
        <taxon>Campylobacter</taxon>
    </lineage>
</organism>
<accession>A0A2P8QYM3</accession>
<comment type="caution">
    <text evidence="2">The sequence shown here is derived from an EMBL/GenBank/DDBJ whole genome shotgun (WGS) entry which is preliminary data.</text>
</comment>
<keyword evidence="1" id="KW-0812">Transmembrane</keyword>
<dbReference type="RefSeq" id="WP_106872549.1">
    <property type="nucleotide sequence ID" value="NZ_CP053841.1"/>
</dbReference>
<dbReference type="EMBL" id="PDHH01000008">
    <property type="protein sequence ID" value="PSM51356.1"/>
    <property type="molecule type" value="Genomic_DNA"/>
</dbReference>
<evidence type="ECO:0000313" key="2">
    <source>
        <dbReference type="EMBL" id="PSM51356.1"/>
    </source>
</evidence>
<evidence type="ECO:0000313" key="3">
    <source>
        <dbReference type="Proteomes" id="UP000240535"/>
    </source>
</evidence>
<protein>
    <submittedName>
        <fullName evidence="2">Uncharacterized protein</fullName>
    </submittedName>
</protein>
<feature type="transmembrane region" description="Helical" evidence="1">
    <location>
        <begin position="20"/>
        <end position="41"/>
    </location>
</feature>
<reference evidence="3" key="1">
    <citation type="submission" date="2017-10" db="EMBL/GenBank/DDBJ databases">
        <title>Campylobacter species from seals.</title>
        <authorList>
            <person name="Gilbert M.J."/>
            <person name="Zomer A.L."/>
            <person name="Timmerman A.J."/>
            <person name="Duim B."/>
            <person name="Wagenaar J.A."/>
        </authorList>
    </citation>
    <scope>NUCLEOTIDE SEQUENCE [LARGE SCALE GENOMIC DNA]</scope>
    <source>
        <strain evidence="3">17S00004-5</strain>
    </source>
</reference>
<dbReference type="AlphaFoldDB" id="A0A2P8QYM3"/>
<evidence type="ECO:0000256" key="1">
    <source>
        <dbReference type="SAM" id="Phobius"/>
    </source>
</evidence>
<dbReference type="Proteomes" id="UP000240535">
    <property type="component" value="Unassembled WGS sequence"/>
</dbReference>